<feature type="compositionally biased region" description="Low complexity" evidence="1">
    <location>
        <begin position="149"/>
        <end position="170"/>
    </location>
</feature>
<feature type="region of interest" description="Disordered" evidence="1">
    <location>
        <begin position="110"/>
        <end position="205"/>
    </location>
</feature>
<organism evidence="3 4">
    <name type="scientific">Coemansia spiralis</name>
    <dbReference type="NCBI Taxonomy" id="417178"/>
    <lineage>
        <taxon>Eukaryota</taxon>
        <taxon>Fungi</taxon>
        <taxon>Fungi incertae sedis</taxon>
        <taxon>Zoopagomycota</taxon>
        <taxon>Kickxellomycotina</taxon>
        <taxon>Kickxellomycetes</taxon>
        <taxon>Kickxellales</taxon>
        <taxon>Kickxellaceae</taxon>
        <taxon>Coemansia</taxon>
    </lineage>
</organism>
<dbReference type="Proteomes" id="UP001151518">
    <property type="component" value="Unassembled WGS sequence"/>
</dbReference>
<dbReference type="EMBL" id="JANBTW010000013">
    <property type="protein sequence ID" value="KAJ2679312.1"/>
    <property type="molecule type" value="Genomic_DNA"/>
</dbReference>
<dbReference type="PANTHER" id="PTHR15863">
    <property type="entry name" value="MRN COMPLEX-INTERACTING PROTEIN"/>
    <property type="match status" value="1"/>
</dbReference>
<dbReference type="AlphaFoldDB" id="A0A9W8GCE4"/>
<protein>
    <recommendedName>
        <fullName evidence="2">MRN complex-interacting protein N-terminal domain-containing protein</fullName>
    </recommendedName>
</protein>
<feature type="compositionally biased region" description="Basic and acidic residues" evidence="1">
    <location>
        <begin position="117"/>
        <end position="138"/>
    </location>
</feature>
<sequence length="205" mass="23626">MPNYQVVRCANDTCKFQTQQEKKTPKWTCVACGLKQSLRRVYFSSTVPKECRQMVMQLNMECGQRMAQKLENIVDIRPVENKPMEIVASESRWQAFEDPCELDDLEAVAEEPVAEEPVDKRPMKNRFDPYKRLAEKQKPTPGKKATADLQTPRLVRPPQLQLQLQLQPQQAEQSKPMAKAPKRSQQTTQAPAQPSKWSQYAYDSD</sequence>
<evidence type="ECO:0000313" key="3">
    <source>
        <dbReference type="EMBL" id="KAJ2679312.1"/>
    </source>
</evidence>
<dbReference type="GO" id="GO:0005634">
    <property type="term" value="C:nucleus"/>
    <property type="evidence" value="ECO:0007669"/>
    <property type="project" value="TreeGrafter"/>
</dbReference>
<name>A0A9W8GCE4_9FUNG</name>
<dbReference type="GO" id="GO:0003682">
    <property type="term" value="F:chromatin binding"/>
    <property type="evidence" value="ECO:0007669"/>
    <property type="project" value="TreeGrafter"/>
</dbReference>
<accession>A0A9W8GCE4</accession>
<dbReference type="Pfam" id="PF15749">
    <property type="entry name" value="MRNIP"/>
    <property type="match status" value="1"/>
</dbReference>
<feature type="domain" description="MRN complex-interacting protein N-terminal" evidence="2">
    <location>
        <begin position="6"/>
        <end position="73"/>
    </location>
</feature>
<reference evidence="3" key="1">
    <citation type="submission" date="2022-07" db="EMBL/GenBank/DDBJ databases">
        <title>Phylogenomic reconstructions and comparative analyses of Kickxellomycotina fungi.</title>
        <authorList>
            <person name="Reynolds N.K."/>
            <person name="Stajich J.E."/>
            <person name="Barry K."/>
            <person name="Grigoriev I.V."/>
            <person name="Crous P."/>
            <person name="Smith M.E."/>
        </authorList>
    </citation>
    <scope>NUCLEOTIDE SEQUENCE</scope>
    <source>
        <strain evidence="3">NRRL 3115</strain>
    </source>
</reference>
<proteinExistence type="predicted"/>
<dbReference type="InterPro" id="IPR049472">
    <property type="entry name" value="MRNIP_N"/>
</dbReference>
<dbReference type="PANTHER" id="PTHR15863:SF2">
    <property type="entry name" value="MRN COMPLEX-INTERACTING PROTEIN"/>
    <property type="match status" value="1"/>
</dbReference>
<dbReference type="GO" id="GO:0007095">
    <property type="term" value="P:mitotic G2 DNA damage checkpoint signaling"/>
    <property type="evidence" value="ECO:0007669"/>
    <property type="project" value="TreeGrafter"/>
</dbReference>
<feature type="compositionally biased region" description="Polar residues" evidence="1">
    <location>
        <begin position="183"/>
        <end position="198"/>
    </location>
</feature>
<dbReference type="InterPro" id="IPR032739">
    <property type="entry name" value="MRNIP"/>
</dbReference>
<gene>
    <name evidence="3" type="ORF">GGI25_001668</name>
</gene>
<comment type="caution">
    <text evidence="3">The sequence shown here is derived from an EMBL/GenBank/DDBJ whole genome shotgun (WGS) entry which is preliminary data.</text>
</comment>
<evidence type="ECO:0000313" key="4">
    <source>
        <dbReference type="Proteomes" id="UP001151518"/>
    </source>
</evidence>
<dbReference type="OrthoDB" id="5960226at2759"/>
<evidence type="ECO:0000259" key="2">
    <source>
        <dbReference type="Pfam" id="PF15749"/>
    </source>
</evidence>
<evidence type="ECO:0000256" key="1">
    <source>
        <dbReference type="SAM" id="MobiDB-lite"/>
    </source>
</evidence>